<dbReference type="Gene3D" id="3.40.50.1820">
    <property type="entry name" value="alpha/beta hydrolase"/>
    <property type="match status" value="1"/>
</dbReference>
<evidence type="ECO:0000313" key="3">
    <source>
        <dbReference type="Proteomes" id="UP000787156"/>
    </source>
</evidence>
<dbReference type="PIRSF" id="PIRSF029171">
    <property type="entry name" value="Esterase_LipA"/>
    <property type="match status" value="1"/>
</dbReference>
<reference evidence="2" key="2">
    <citation type="submission" date="2021-09" db="EMBL/GenBank/DDBJ databases">
        <authorList>
            <person name="Gilroy R."/>
        </authorList>
    </citation>
    <scope>NUCLEOTIDE SEQUENCE</scope>
    <source>
        <strain evidence="2">CHK135-1449</strain>
    </source>
</reference>
<dbReference type="GO" id="GO:0016042">
    <property type="term" value="P:lipid catabolic process"/>
    <property type="evidence" value="ECO:0007669"/>
    <property type="project" value="InterPro"/>
</dbReference>
<accession>A0A9D2UTT9</accession>
<dbReference type="Proteomes" id="UP000787156">
    <property type="component" value="Unassembled WGS sequence"/>
</dbReference>
<gene>
    <name evidence="2" type="ORF">K8V79_10325</name>
</gene>
<dbReference type="Pfam" id="PF03583">
    <property type="entry name" value="LIP"/>
    <property type="match status" value="1"/>
</dbReference>
<reference evidence="2" key="1">
    <citation type="journal article" date="2021" name="PeerJ">
        <title>Extensive microbial diversity within the chicken gut microbiome revealed by metagenomics and culture.</title>
        <authorList>
            <person name="Gilroy R."/>
            <person name="Ravi A."/>
            <person name="Getino M."/>
            <person name="Pursley I."/>
            <person name="Horton D.L."/>
            <person name="Alikhan N.F."/>
            <person name="Baker D."/>
            <person name="Gharbi K."/>
            <person name="Hall N."/>
            <person name="Watson M."/>
            <person name="Adriaenssens E.M."/>
            <person name="Foster-Nyarko E."/>
            <person name="Jarju S."/>
            <person name="Secka A."/>
            <person name="Antonio M."/>
            <person name="Oren A."/>
            <person name="Chaudhuri R.R."/>
            <person name="La Ragione R."/>
            <person name="Hildebrand F."/>
            <person name="Pallen M.J."/>
        </authorList>
    </citation>
    <scope>NUCLEOTIDE SEQUENCE</scope>
    <source>
        <strain evidence="2">CHK135-1449</strain>
    </source>
</reference>
<dbReference type="EMBL" id="DYWX01000111">
    <property type="protein sequence ID" value="HJF28616.1"/>
    <property type="molecule type" value="Genomic_DNA"/>
</dbReference>
<proteinExistence type="predicted"/>
<keyword evidence="1" id="KW-0732">Signal</keyword>
<sequence length="415" mass="44478">MKRQVLTCALLTLSVALTACNDDSDNDHFYESKPAIPVNNIVNPVVATPVAYTQTDFSGIADESVIMTYKMLGINGKETQATALVFTPEGTPPATGWPIVAWAHGTTGVADQCAPSRKALNDYIKAMIGGFLQAGYIVVAPDYEGLGEPSGKELHPFLNLKSEAYSITDAVVAVRNYLGSQASSQWVAVGHSQGGQAALGAAQYAARASKMTYKGTVALAPASNFNLILTGGEQQAGQETNLDKKIGTLASLDTFTALITAGLRNPNPNLQYSQIFKTPTDEIAKNAETDCYDVLGQKFGRAMYAYAQSNNNSVNNYPRTQTNFMSIPVVKNFLEKDSQPLLVKVSTPVIIYQGSADSTVPKAATDVLVALAKQKQTSVRYITDESNATKWDHSSVYALNIPSIISDVKSLMPIQ</sequence>
<dbReference type="PROSITE" id="PS51257">
    <property type="entry name" value="PROKAR_LIPOPROTEIN"/>
    <property type="match status" value="1"/>
</dbReference>
<feature type="chain" id="PRO_5038920426" evidence="1">
    <location>
        <begin position="20"/>
        <end position="415"/>
    </location>
</feature>
<dbReference type="PANTHER" id="PTHR34853">
    <property type="match status" value="1"/>
</dbReference>
<dbReference type="InterPro" id="IPR005152">
    <property type="entry name" value="Lipase_secreted"/>
</dbReference>
<dbReference type="GO" id="GO:0004806">
    <property type="term" value="F:triacylglycerol lipase activity"/>
    <property type="evidence" value="ECO:0007669"/>
    <property type="project" value="InterPro"/>
</dbReference>
<name>A0A9D2UTT9_ACILW</name>
<dbReference type="AlphaFoldDB" id="A0A9D2UTT9"/>
<comment type="caution">
    <text evidence="2">The sequence shown here is derived from an EMBL/GenBank/DDBJ whole genome shotgun (WGS) entry which is preliminary data.</text>
</comment>
<organism evidence="2 3">
    <name type="scientific">Acinetobacter lwoffii</name>
    <dbReference type="NCBI Taxonomy" id="28090"/>
    <lineage>
        <taxon>Bacteria</taxon>
        <taxon>Pseudomonadati</taxon>
        <taxon>Pseudomonadota</taxon>
        <taxon>Gammaproteobacteria</taxon>
        <taxon>Moraxellales</taxon>
        <taxon>Moraxellaceae</taxon>
        <taxon>Acinetobacter</taxon>
    </lineage>
</organism>
<evidence type="ECO:0000313" key="2">
    <source>
        <dbReference type="EMBL" id="HJF28616.1"/>
    </source>
</evidence>
<dbReference type="InterPro" id="IPR029058">
    <property type="entry name" value="AB_hydrolase_fold"/>
</dbReference>
<dbReference type="PANTHER" id="PTHR34853:SF1">
    <property type="entry name" value="LIPASE 5"/>
    <property type="match status" value="1"/>
</dbReference>
<feature type="signal peptide" evidence="1">
    <location>
        <begin position="1"/>
        <end position="19"/>
    </location>
</feature>
<keyword evidence="2" id="KW-0378">Hydrolase</keyword>
<dbReference type="SUPFAM" id="SSF53474">
    <property type="entry name" value="alpha/beta-Hydrolases"/>
    <property type="match status" value="1"/>
</dbReference>
<evidence type="ECO:0000256" key="1">
    <source>
        <dbReference type="SAM" id="SignalP"/>
    </source>
</evidence>
<protein>
    <submittedName>
        <fullName evidence="2">Alpha/beta fold hydrolase</fullName>
    </submittedName>
</protein>